<comment type="caution">
    <text evidence="2">The sequence shown here is derived from an EMBL/GenBank/DDBJ whole genome shotgun (WGS) entry which is preliminary data.</text>
</comment>
<dbReference type="EMBL" id="SOCA01000008">
    <property type="protein sequence ID" value="TDU66472.1"/>
    <property type="molecule type" value="Genomic_DNA"/>
</dbReference>
<dbReference type="PANTHER" id="PTHR40254">
    <property type="entry name" value="BLR0577 PROTEIN"/>
    <property type="match status" value="1"/>
</dbReference>
<dbReference type="SUPFAM" id="SSF51905">
    <property type="entry name" value="FAD/NAD(P)-binding domain"/>
    <property type="match status" value="1"/>
</dbReference>
<evidence type="ECO:0000313" key="2">
    <source>
        <dbReference type="EMBL" id="TDU66472.1"/>
    </source>
</evidence>
<dbReference type="PANTHER" id="PTHR40254:SF1">
    <property type="entry name" value="BLR0577 PROTEIN"/>
    <property type="match status" value="1"/>
</dbReference>
<accession>A0A4R7RMC7</accession>
<feature type="domain" description="FAD-dependent urate hydroxylase HpyO/Asp monooxygenase CreE-like FAD/NAD(P)-binding" evidence="1">
    <location>
        <begin position="8"/>
        <end position="173"/>
    </location>
</feature>
<dbReference type="InterPro" id="IPR036188">
    <property type="entry name" value="FAD/NAD-bd_sf"/>
</dbReference>
<organism evidence="2 3">
    <name type="scientific">Prosthecobacter fusiformis</name>
    <dbReference type="NCBI Taxonomy" id="48464"/>
    <lineage>
        <taxon>Bacteria</taxon>
        <taxon>Pseudomonadati</taxon>
        <taxon>Verrucomicrobiota</taxon>
        <taxon>Verrucomicrobiia</taxon>
        <taxon>Verrucomicrobiales</taxon>
        <taxon>Verrucomicrobiaceae</taxon>
        <taxon>Prosthecobacter</taxon>
    </lineage>
</organism>
<dbReference type="OrthoDB" id="6309046at2"/>
<evidence type="ECO:0000259" key="1">
    <source>
        <dbReference type="Pfam" id="PF13454"/>
    </source>
</evidence>
<keyword evidence="3" id="KW-1185">Reference proteome</keyword>
<protein>
    <submittedName>
        <fullName evidence="2">FAD-NAD(P)-binding protein</fullName>
    </submittedName>
</protein>
<gene>
    <name evidence="2" type="ORF">EI77_03567</name>
</gene>
<dbReference type="Gene3D" id="3.50.50.60">
    <property type="entry name" value="FAD/NAD(P)-binding domain"/>
    <property type="match status" value="1"/>
</dbReference>
<dbReference type="RefSeq" id="WP_133796581.1">
    <property type="nucleotide sequence ID" value="NZ_SOCA01000008.1"/>
</dbReference>
<dbReference type="Proteomes" id="UP000295662">
    <property type="component" value="Unassembled WGS sequence"/>
</dbReference>
<proteinExistence type="predicted"/>
<dbReference type="AlphaFoldDB" id="A0A4R7RMC7"/>
<evidence type="ECO:0000313" key="3">
    <source>
        <dbReference type="Proteomes" id="UP000295662"/>
    </source>
</evidence>
<dbReference type="Pfam" id="PF13454">
    <property type="entry name" value="NAD_binding_9"/>
    <property type="match status" value="1"/>
</dbReference>
<dbReference type="InterPro" id="IPR052189">
    <property type="entry name" value="L-asp_N-monooxygenase_NS-form"/>
</dbReference>
<dbReference type="InterPro" id="IPR038732">
    <property type="entry name" value="HpyO/CreE_NAD-binding"/>
</dbReference>
<reference evidence="2 3" key="1">
    <citation type="submission" date="2019-03" db="EMBL/GenBank/DDBJ databases">
        <title>Genomic Encyclopedia of Archaeal and Bacterial Type Strains, Phase II (KMG-II): from individual species to whole genera.</title>
        <authorList>
            <person name="Goeker M."/>
        </authorList>
    </citation>
    <scope>NUCLEOTIDE SEQUENCE [LARGE SCALE GENOMIC DNA]</scope>
    <source>
        <strain evidence="2 3">ATCC 25309</strain>
    </source>
</reference>
<sequence>MNSHEPLAIIGSGPSCIFLLKHLLDQAEILKPHFPEVAIFEKSSLTGMGMPYNPQTTDRYNMSNISSEELPELPTTLVDWLRNLEPEALRELDLENVEISESEVYSRLALGQYLKAQYDALIALLAQAGIRVREYPDSAITDVQDHPSGSGVTLTTATGSTHLFDRIVIATGHHWAEEDKPAQGYYASPWPITKLLPPEGKFHNFPIGTLGASLSAFDVVSSLTHRHGRFVTEEDGHMTYQPHPGTENFKITMHSSEGLLPHLQFDQVEPMRKIYRHLNRNSLLGLIDDSGFLRIETYFDKICRPALRTAFEKDEMKEMVQLLDDSDFSLTDFVEKMSAKHEYADAFEGMRTEMVEAKESVENHQPVHWKEVMDDLMYTLNFHAGLMPAEDHLLLHSEVMPFLLNVVAAMPLNSADTILALHQAGKLEIVAGKVTVAEEQKEPGSTTITVADEDQESTLSYRMFIDCSGQKPLELEDYPFPSLVKDGTARKARTTFDDAHTAAPKMPDSKKEHLFKENGRWLYHTGGIDIDGAYRLIDSNGKSHPRIHDIAFPHTSGKRPYSYGLQACNDTSAIVVQAWVEECQRSSPVNDSPAAITRIYEKIQAAD</sequence>
<name>A0A4R7RMC7_9BACT</name>